<dbReference type="AlphaFoldDB" id="A9BEM1"/>
<dbReference type="RefSeq" id="WP_012195153.1">
    <property type="nucleotide sequence ID" value="NC_009976.1"/>
</dbReference>
<dbReference type="STRING" id="93059.P9211_06001"/>
<dbReference type="EMBL" id="CP000878">
    <property type="protein sequence ID" value="ABX08531.1"/>
    <property type="molecule type" value="Genomic_DNA"/>
</dbReference>
<evidence type="ECO:0000313" key="2">
    <source>
        <dbReference type="Proteomes" id="UP000000788"/>
    </source>
</evidence>
<evidence type="ECO:0000313" key="1">
    <source>
        <dbReference type="EMBL" id="ABX08531.1"/>
    </source>
</evidence>
<protein>
    <submittedName>
        <fullName evidence="1">Uncharacterized protein</fullName>
    </submittedName>
</protein>
<keyword evidence="2" id="KW-1185">Reference proteome</keyword>
<name>A9BEM1_PROM4</name>
<dbReference type="Proteomes" id="UP000000788">
    <property type="component" value="Chromosome"/>
</dbReference>
<organism evidence="1 2">
    <name type="scientific">Prochlorococcus marinus (strain MIT 9211)</name>
    <dbReference type="NCBI Taxonomy" id="93059"/>
    <lineage>
        <taxon>Bacteria</taxon>
        <taxon>Bacillati</taxon>
        <taxon>Cyanobacteriota</taxon>
        <taxon>Cyanophyceae</taxon>
        <taxon>Synechococcales</taxon>
        <taxon>Prochlorococcaceae</taxon>
        <taxon>Prochlorococcus</taxon>
    </lineage>
</organism>
<accession>A9BEM1</accession>
<dbReference type="OrthoDB" id="541392at2"/>
<dbReference type="HOGENOM" id="CLU_213336_0_0_3"/>
<proteinExistence type="predicted"/>
<dbReference type="eggNOG" id="ENOG5030M0H">
    <property type="taxonomic scope" value="Bacteria"/>
</dbReference>
<reference evidence="1 2" key="1">
    <citation type="journal article" date="2007" name="PLoS Genet.">
        <title>Patterns and implications of gene gain and loss in the evolution of Prochlorococcus.</title>
        <authorList>
            <person name="Kettler G.C."/>
            <person name="Martiny A.C."/>
            <person name="Huang K."/>
            <person name="Zucker J."/>
            <person name="Coleman M.L."/>
            <person name="Rodrigue S."/>
            <person name="Chen F."/>
            <person name="Lapidus A."/>
            <person name="Ferriera S."/>
            <person name="Johnson J."/>
            <person name="Steglich C."/>
            <person name="Church G.M."/>
            <person name="Richardson P."/>
            <person name="Chisholm S.W."/>
        </authorList>
    </citation>
    <scope>NUCLEOTIDE SEQUENCE [LARGE SCALE GENOMIC DNA]</scope>
    <source>
        <strain evidence="2">MIT 9211</strain>
    </source>
</reference>
<gene>
    <name evidence="1" type="ordered locus">P9211_06001</name>
</gene>
<sequence length="54" mass="6229">MTLSSHRQHKIYIAATMGYGLGSEDPEEVAYYEKIKEEMKKDREMGNMGTTRTD</sequence>
<dbReference type="KEGG" id="pmj:P9211_06001"/>